<evidence type="ECO:0000313" key="17">
    <source>
        <dbReference type="EMBL" id="PIA35391.1"/>
    </source>
</evidence>
<keyword evidence="4" id="KW-0808">Transferase</keyword>
<dbReference type="EMBL" id="KZ305052">
    <property type="protein sequence ID" value="PIA35391.1"/>
    <property type="molecule type" value="Genomic_DNA"/>
</dbReference>
<keyword evidence="12" id="KW-0325">Glycoprotein</keyword>
<evidence type="ECO:0000256" key="5">
    <source>
        <dbReference type="ARBA" id="ARBA00022692"/>
    </source>
</evidence>
<name>A0A2G5CVU6_AQUCA</name>
<dbReference type="SMART" id="SM00220">
    <property type="entry name" value="S_TKc"/>
    <property type="match status" value="1"/>
</dbReference>
<dbReference type="OrthoDB" id="1915649at2759"/>
<comment type="subcellular location">
    <subcellularLocation>
        <location evidence="1">Membrane</location>
        <topology evidence="1">Single-pass type I membrane protein</topology>
    </subcellularLocation>
</comment>
<evidence type="ECO:0000313" key="18">
    <source>
        <dbReference type="Proteomes" id="UP000230069"/>
    </source>
</evidence>
<dbReference type="Gene3D" id="3.30.200.20">
    <property type="entry name" value="Phosphorylase Kinase, domain 1"/>
    <property type="match status" value="1"/>
</dbReference>
<evidence type="ECO:0000256" key="8">
    <source>
        <dbReference type="ARBA" id="ARBA00022777"/>
    </source>
</evidence>
<keyword evidence="5" id="KW-0812">Transmembrane</keyword>
<dbReference type="EC" id="2.7.11.1" evidence="2"/>
<dbReference type="Gene3D" id="1.10.510.10">
    <property type="entry name" value="Transferase(Phosphotransferase) domain 1"/>
    <property type="match status" value="1"/>
</dbReference>
<evidence type="ECO:0000256" key="7">
    <source>
        <dbReference type="ARBA" id="ARBA00022741"/>
    </source>
</evidence>
<dbReference type="InterPro" id="IPR000719">
    <property type="entry name" value="Prot_kinase_dom"/>
</dbReference>
<evidence type="ECO:0000256" key="14">
    <source>
        <dbReference type="ARBA" id="ARBA00048679"/>
    </source>
</evidence>
<dbReference type="InterPro" id="IPR045874">
    <property type="entry name" value="LRK10/LRL21-25-like"/>
</dbReference>
<sequence>MMEDPSRLEENLNALLSDISNLKLLRDERGDRRMDKWLQNVGDKEREVDEIQDTLREIKQSYFPNINRRKKLNMKVIECRKAVKVLKERADEISETIENFMSQVAAGKSLRFTPKQLRTYTSNFTIKEGVGGFGGDVYKGEFNGVQVAVKVLKEGMMDDMEKQFMAEVSTISKTYHRNLVKLYGFCFDPKIKALVYEYVEKGSLDKILFENRHNIKWRKLYDIALDTARGLSYLHEHCHERIVHRDIKAGNVLIDSNFVPKVTDFGLAKLYSMDKSQVTTKFRGMRSYDAPEVRMGMPRINYKCDIFSFGMMLFEILSRKENCEGQNSFPKRVWEKFENNQLEEILIQCGIEENDRDKAKTLATVALLCIQQKPQDRPSTMEVVNILADVIQPWMPHNPFIASTSASSSTANISRVGRRRQGGN</sequence>
<dbReference type="InterPro" id="IPR008271">
    <property type="entry name" value="Ser/Thr_kinase_AS"/>
</dbReference>
<evidence type="ECO:0000256" key="15">
    <source>
        <dbReference type="SAM" id="Coils"/>
    </source>
</evidence>
<keyword evidence="9" id="KW-0067">ATP-binding</keyword>
<dbReference type="PROSITE" id="PS50011">
    <property type="entry name" value="PROTEIN_KINASE_DOM"/>
    <property type="match status" value="1"/>
</dbReference>
<dbReference type="Proteomes" id="UP000230069">
    <property type="component" value="Unassembled WGS sequence"/>
</dbReference>
<keyword evidence="15" id="KW-0175">Coiled coil</keyword>
<evidence type="ECO:0000256" key="4">
    <source>
        <dbReference type="ARBA" id="ARBA00022679"/>
    </source>
</evidence>
<dbReference type="Pfam" id="PF07714">
    <property type="entry name" value="PK_Tyr_Ser-Thr"/>
    <property type="match status" value="1"/>
</dbReference>
<dbReference type="AlphaFoldDB" id="A0A2G5CVU6"/>
<dbReference type="InParanoid" id="A0A2G5CVU6"/>
<evidence type="ECO:0000256" key="9">
    <source>
        <dbReference type="ARBA" id="ARBA00022840"/>
    </source>
</evidence>
<keyword evidence="7" id="KW-0547">Nucleotide-binding</keyword>
<keyword evidence="3" id="KW-0723">Serine/threonine-protein kinase</keyword>
<evidence type="ECO:0000256" key="13">
    <source>
        <dbReference type="ARBA" id="ARBA00047899"/>
    </source>
</evidence>
<dbReference type="GO" id="GO:0005524">
    <property type="term" value="F:ATP binding"/>
    <property type="evidence" value="ECO:0007669"/>
    <property type="project" value="UniProtKB-KW"/>
</dbReference>
<reference evidence="17 18" key="1">
    <citation type="submission" date="2017-09" db="EMBL/GenBank/DDBJ databases">
        <title>WGS assembly of Aquilegia coerulea Goldsmith.</title>
        <authorList>
            <person name="Hodges S."/>
            <person name="Kramer E."/>
            <person name="Nordborg M."/>
            <person name="Tomkins J."/>
            <person name="Borevitz J."/>
            <person name="Derieg N."/>
            <person name="Yan J."/>
            <person name="Mihaltcheva S."/>
            <person name="Hayes R.D."/>
            <person name="Rokhsar D."/>
        </authorList>
    </citation>
    <scope>NUCLEOTIDE SEQUENCE [LARGE SCALE GENOMIC DNA]</scope>
    <source>
        <strain evidence="18">cv. Goldsmith</strain>
    </source>
</reference>
<comment type="catalytic activity">
    <reaction evidence="14">
        <text>L-seryl-[protein] + ATP = O-phospho-L-seryl-[protein] + ADP + H(+)</text>
        <dbReference type="Rhea" id="RHEA:17989"/>
        <dbReference type="Rhea" id="RHEA-COMP:9863"/>
        <dbReference type="Rhea" id="RHEA-COMP:11604"/>
        <dbReference type="ChEBI" id="CHEBI:15378"/>
        <dbReference type="ChEBI" id="CHEBI:29999"/>
        <dbReference type="ChEBI" id="CHEBI:30616"/>
        <dbReference type="ChEBI" id="CHEBI:83421"/>
        <dbReference type="ChEBI" id="CHEBI:456216"/>
        <dbReference type="EC" id="2.7.11.1"/>
    </reaction>
</comment>
<gene>
    <name evidence="17" type="ORF">AQUCO_03500043v1</name>
</gene>
<dbReference type="InterPro" id="IPR001245">
    <property type="entry name" value="Ser-Thr/Tyr_kinase_cat_dom"/>
</dbReference>
<keyword evidence="18" id="KW-1185">Reference proteome</keyword>
<comment type="catalytic activity">
    <reaction evidence="13">
        <text>L-threonyl-[protein] + ATP = O-phospho-L-threonyl-[protein] + ADP + H(+)</text>
        <dbReference type="Rhea" id="RHEA:46608"/>
        <dbReference type="Rhea" id="RHEA-COMP:11060"/>
        <dbReference type="Rhea" id="RHEA-COMP:11605"/>
        <dbReference type="ChEBI" id="CHEBI:15378"/>
        <dbReference type="ChEBI" id="CHEBI:30013"/>
        <dbReference type="ChEBI" id="CHEBI:30616"/>
        <dbReference type="ChEBI" id="CHEBI:61977"/>
        <dbReference type="ChEBI" id="CHEBI:456216"/>
        <dbReference type="EC" id="2.7.11.1"/>
    </reaction>
</comment>
<evidence type="ECO:0000256" key="3">
    <source>
        <dbReference type="ARBA" id="ARBA00022527"/>
    </source>
</evidence>
<keyword evidence="10" id="KW-1133">Transmembrane helix</keyword>
<feature type="coiled-coil region" evidence="15">
    <location>
        <begin position="34"/>
        <end position="103"/>
    </location>
</feature>
<evidence type="ECO:0000256" key="11">
    <source>
        <dbReference type="ARBA" id="ARBA00023136"/>
    </source>
</evidence>
<evidence type="ECO:0000256" key="6">
    <source>
        <dbReference type="ARBA" id="ARBA00022729"/>
    </source>
</evidence>
<dbReference type="GO" id="GO:0016020">
    <property type="term" value="C:membrane"/>
    <property type="evidence" value="ECO:0007669"/>
    <property type="project" value="UniProtKB-SubCell"/>
</dbReference>
<evidence type="ECO:0000256" key="2">
    <source>
        <dbReference type="ARBA" id="ARBA00012513"/>
    </source>
</evidence>
<keyword evidence="11" id="KW-0472">Membrane</keyword>
<keyword evidence="6" id="KW-0732">Signal</keyword>
<organism evidence="17 18">
    <name type="scientific">Aquilegia coerulea</name>
    <name type="common">Rocky mountain columbine</name>
    <dbReference type="NCBI Taxonomy" id="218851"/>
    <lineage>
        <taxon>Eukaryota</taxon>
        <taxon>Viridiplantae</taxon>
        <taxon>Streptophyta</taxon>
        <taxon>Embryophyta</taxon>
        <taxon>Tracheophyta</taxon>
        <taxon>Spermatophyta</taxon>
        <taxon>Magnoliopsida</taxon>
        <taxon>Ranunculales</taxon>
        <taxon>Ranunculaceae</taxon>
        <taxon>Thalictroideae</taxon>
        <taxon>Aquilegia</taxon>
    </lineage>
</organism>
<proteinExistence type="predicted"/>
<protein>
    <recommendedName>
        <fullName evidence="2">non-specific serine/threonine protein kinase</fullName>
        <ecNumber evidence="2">2.7.11.1</ecNumber>
    </recommendedName>
</protein>
<accession>A0A2G5CVU6</accession>
<dbReference type="FunFam" id="1.10.510.10:FF:001023">
    <property type="entry name" value="Os07g0541700 protein"/>
    <property type="match status" value="1"/>
</dbReference>
<evidence type="ECO:0000256" key="10">
    <source>
        <dbReference type="ARBA" id="ARBA00022989"/>
    </source>
</evidence>
<dbReference type="PROSITE" id="PS00108">
    <property type="entry name" value="PROTEIN_KINASE_ST"/>
    <property type="match status" value="1"/>
</dbReference>
<evidence type="ECO:0000259" key="16">
    <source>
        <dbReference type="PROSITE" id="PS50011"/>
    </source>
</evidence>
<keyword evidence="8" id="KW-0418">Kinase</keyword>
<evidence type="ECO:0000256" key="1">
    <source>
        <dbReference type="ARBA" id="ARBA00004479"/>
    </source>
</evidence>
<feature type="domain" description="Protein kinase" evidence="16">
    <location>
        <begin position="122"/>
        <end position="395"/>
    </location>
</feature>
<dbReference type="STRING" id="218851.A0A2G5CVU6"/>
<dbReference type="PANTHER" id="PTHR27009">
    <property type="entry name" value="RUST RESISTANCE KINASE LR10-RELATED"/>
    <property type="match status" value="1"/>
</dbReference>
<dbReference type="InterPro" id="IPR011009">
    <property type="entry name" value="Kinase-like_dom_sf"/>
</dbReference>
<dbReference type="SUPFAM" id="SSF56112">
    <property type="entry name" value="Protein kinase-like (PK-like)"/>
    <property type="match status" value="1"/>
</dbReference>
<dbReference type="GO" id="GO:0004674">
    <property type="term" value="F:protein serine/threonine kinase activity"/>
    <property type="evidence" value="ECO:0007669"/>
    <property type="project" value="UniProtKB-KW"/>
</dbReference>
<evidence type="ECO:0000256" key="12">
    <source>
        <dbReference type="ARBA" id="ARBA00023180"/>
    </source>
</evidence>